<reference evidence="2 3" key="1">
    <citation type="submission" date="2014-03" db="EMBL/GenBank/DDBJ databases">
        <title>The draft genome sequence of Thioclava dalianensis DLFJ1-1.</title>
        <authorList>
            <person name="Lai Q."/>
            <person name="Shao Z."/>
        </authorList>
    </citation>
    <scope>NUCLEOTIDE SEQUENCE [LARGE SCALE GENOMIC DNA]</scope>
    <source>
        <strain evidence="2 3">DLFJ1-1</strain>
    </source>
</reference>
<dbReference type="RefSeq" id="WP_074855050.1">
    <property type="nucleotide sequence ID" value="NZ_FOVB01000026.1"/>
</dbReference>
<evidence type="ECO:0000256" key="1">
    <source>
        <dbReference type="SAM" id="MobiDB-lite"/>
    </source>
</evidence>
<dbReference type="Proteomes" id="UP000027725">
    <property type="component" value="Unassembled WGS sequence"/>
</dbReference>
<dbReference type="eggNOG" id="ENOG502ZC16">
    <property type="taxonomic scope" value="Bacteria"/>
</dbReference>
<accession>A0A074TZU7</accession>
<feature type="region of interest" description="Disordered" evidence="1">
    <location>
        <begin position="308"/>
        <end position="331"/>
    </location>
</feature>
<dbReference type="AlphaFoldDB" id="A0A074TZU7"/>
<feature type="compositionally biased region" description="Basic residues" evidence="1">
    <location>
        <begin position="319"/>
        <end position="331"/>
    </location>
</feature>
<name>A0A074TZU7_9RHOB</name>
<comment type="caution">
    <text evidence="2">The sequence shown here is derived from an EMBL/GenBank/DDBJ whole genome shotgun (WGS) entry which is preliminary data.</text>
</comment>
<evidence type="ECO:0000313" key="2">
    <source>
        <dbReference type="EMBL" id="KEP67952.1"/>
    </source>
</evidence>
<dbReference type="EMBL" id="JHEH01000055">
    <property type="protein sequence ID" value="KEP67952.1"/>
    <property type="molecule type" value="Genomic_DNA"/>
</dbReference>
<evidence type="ECO:0000313" key="3">
    <source>
        <dbReference type="Proteomes" id="UP000027725"/>
    </source>
</evidence>
<dbReference type="STRING" id="1185766.SAMN05216224_1262"/>
<sequence length="331" mass="38389">MTQHQPIILHIRGEDHVVQPGEIHAHWREAAEAKGYRIVARVKDRYSLALECNSCGGLHVSRLFVLLNYQPECPHCVDARRRETAKHAGLELLRRDHGNRKYAFYRASCGHEIRRQFELVERMAQGETAVRCEICHHAREQEEAALEGWELLGADPQGSRNYRLYRHAEGCGAEARIARANMQTGRFTCPGCGESWATGPSFLYAMKFKLETGSSAIKLGFSRNPDSRLKYQLHRHSDLARELLLKVPMRTGRHAQRVEKRLHKWLVAEFPDELVPPEEFSDLLRVKSELYRAGLEETILRQMHRIARKEKRAAERNRARSRSRSKRMRRT</sequence>
<organism evidence="2 3">
    <name type="scientific">Thioclava dalianensis</name>
    <dbReference type="NCBI Taxonomy" id="1185766"/>
    <lineage>
        <taxon>Bacteria</taxon>
        <taxon>Pseudomonadati</taxon>
        <taxon>Pseudomonadota</taxon>
        <taxon>Alphaproteobacteria</taxon>
        <taxon>Rhodobacterales</taxon>
        <taxon>Paracoccaceae</taxon>
        <taxon>Thioclava</taxon>
    </lineage>
</organism>
<proteinExistence type="predicted"/>
<gene>
    <name evidence="2" type="ORF">DL1_16935</name>
</gene>
<keyword evidence="3" id="KW-1185">Reference proteome</keyword>
<protein>
    <submittedName>
        <fullName evidence="2">Uncharacterized protein</fullName>
    </submittedName>
</protein>